<organism evidence="1 2">
    <name type="scientific">Anopheles albimanus</name>
    <name type="common">New world malaria mosquito</name>
    <dbReference type="NCBI Taxonomy" id="7167"/>
    <lineage>
        <taxon>Eukaryota</taxon>
        <taxon>Metazoa</taxon>
        <taxon>Ecdysozoa</taxon>
        <taxon>Arthropoda</taxon>
        <taxon>Hexapoda</taxon>
        <taxon>Insecta</taxon>
        <taxon>Pterygota</taxon>
        <taxon>Neoptera</taxon>
        <taxon>Endopterygota</taxon>
        <taxon>Diptera</taxon>
        <taxon>Nematocera</taxon>
        <taxon>Culicoidea</taxon>
        <taxon>Culicidae</taxon>
        <taxon>Anophelinae</taxon>
        <taxon>Anopheles</taxon>
    </lineage>
</organism>
<keyword evidence="2" id="KW-1185">Reference proteome</keyword>
<dbReference type="AlphaFoldDB" id="A0A182FUF9"/>
<accession>A0A182FUF9</accession>
<dbReference type="VEuPathDB" id="VectorBase:AALB010194"/>
<evidence type="ECO:0000313" key="1">
    <source>
        <dbReference type="EnsemblMetazoa" id="AALB010194-PA"/>
    </source>
</evidence>
<dbReference type="Proteomes" id="UP000069272">
    <property type="component" value="Chromosome 3R"/>
</dbReference>
<sequence length="66" mass="7198">MPYAVRNAARLGDGLGLWEGGAMAIEEGDDLGGRMERCVHYYTSTPLELLDSILTIPTQCIQVTEV</sequence>
<protein>
    <submittedName>
        <fullName evidence="1">Uncharacterized protein</fullName>
    </submittedName>
</protein>
<reference evidence="1 2" key="1">
    <citation type="journal article" date="2017" name="G3 (Bethesda)">
        <title>The Physical Genome Mapping of Anopheles albimanus Corrected Scaffold Misassemblies and Identified Interarm Rearrangements in Genus Anopheles.</title>
        <authorList>
            <person name="Artemov G.N."/>
            <person name="Peery A.N."/>
            <person name="Jiang X."/>
            <person name="Tu Z."/>
            <person name="Stegniy V.N."/>
            <person name="Sharakhova M.V."/>
            <person name="Sharakhov I.V."/>
        </authorList>
    </citation>
    <scope>NUCLEOTIDE SEQUENCE [LARGE SCALE GENOMIC DNA]</scope>
    <source>
        <strain evidence="1 2">ALBI9_A</strain>
    </source>
</reference>
<proteinExistence type="predicted"/>
<reference evidence="1" key="2">
    <citation type="submission" date="2022-08" db="UniProtKB">
        <authorList>
            <consortium name="EnsemblMetazoa"/>
        </authorList>
    </citation>
    <scope>IDENTIFICATION</scope>
    <source>
        <strain evidence="1">STECLA/ALBI9_A</strain>
    </source>
</reference>
<evidence type="ECO:0000313" key="2">
    <source>
        <dbReference type="Proteomes" id="UP000069272"/>
    </source>
</evidence>
<name>A0A182FUF9_ANOAL</name>
<dbReference type="EnsemblMetazoa" id="AALB010194-RA">
    <property type="protein sequence ID" value="AALB010194-PA"/>
    <property type="gene ID" value="AALB010194"/>
</dbReference>